<keyword evidence="8" id="KW-1185">Reference proteome</keyword>
<comment type="subcellular location">
    <subcellularLocation>
        <location evidence="1">Chromosome</location>
    </subcellularLocation>
</comment>
<reference evidence="8" key="1">
    <citation type="submission" date="2013-02" db="EMBL/GenBank/DDBJ databases">
        <authorList>
            <consortium name="The Broad Institute Genome Sequencing Platform"/>
            <person name="Cuomo C."/>
            <person name="Becnel J."/>
            <person name="Sanscrainte N."/>
            <person name="Walker B."/>
            <person name="Young S.K."/>
            <person name="Zeng Q."/>
            <person name="Gargeya S."/>
            <person name="Fitzgerald M."/>
            <person name="Haas B."/>
            <person name="Abouelleil A."/>
            <person name="Alvarado L."/>
            <person name="Arachchi H.M."/>
            <person name="Berlin A.M."/>
            <person name="Chapman S.B."/>
            <person name="Dewar J."/>
            <person name="Goldberg J."/>
            <person name="Griggs A."/>
            <person name="Gujja S."/>
            <person name="Hansen M."/>
            <person name="Howarth C."/>
            <person name="Imamovic A."/>
            <person name="Larimer J."/>
            <person name="McCowan C."/>
            <person name="Murphy C."/>
            <person name="Neiman D."/>
            <person name="Pearson M."/>
            <person name="Priest M."/>
            <person name="Roberts A."/>
            <person name="Saif S."/>
            <person name="Shea T."/>
            <person name="Sisk P."/>
            <person name="Sykes S."/>
            <person name="Wortman J."/>
            <person name="Nusbaum C."/>
            <person name="Birren B."/>
        </authorList>
    </citation>
    <scope>NUCLEOTIDE SEQUENCE [LARGE SCALE GENOMIC DNA]</scope>
    <source>
        <strain evidence="8">PRA339</strain>
    </source>
</reference>
<keyword evidence="4" id="KW-0544">Nucleosome core</keyword>
<evidence type="ECO:0000256" key="4">
    <source>
        <dbReference type="ARBA" id="ARBA00023269"/>
    </source>
</evidence>
<dbReference type="STRING" id="1288291.A0A059EVR0"/>
<evidence type="ECO:0000256" key="5">
    <source>
        <dbReference type="SAM" id="MobiDB-lite"/>
    </source>
</evidence>
<evidence type="ECO:0000256" key="2">
    <source>
        <dbReference type="ARBA" id="ARBA00010343"/>
    </source>
</evidence>
<feature type="region of interest" description="Disordered" evidence="5">
    <location>
        <begin position="1"/>
        <end position="60"/>
    </location>
</feature>
<dbReference type="Proteomes" id="UP000030655">
    <property type="component" value="Unassembled WGS sequence"/>
</dbReference>
<dbReference type="Pfam" id="PF00125">
    <property type="entry name" value="Histone"/>
    <property type="match status" value="1"/>
</dbReference>
<evidence type="ECO:0000256" key="3">
    <source>
        <dbReference type="ARBA" id="ARBA00022454"/>
    </source>
</evidence>
<evidence type="ECO:0000313" key="7">
    <source>
        <dbReference type="EMBL" id="KCZ79078.1"/>
    </source>
</evidence>
<sequence>MARTAFSGKKPRKSPTKSSQTKSVQSKSARKTTVKSSSSTSVATPKITESIKHRPIKQRKSRNNIVLKEVKFYQSSTNFLMAKRPFLRMVREIAASVGDGKVQRISPIALEVIQEAVEAYMVTVFEKSYSCTIHAKRKTLFPKDIQLYKSIVDK</sequence>
<dbReference type="Gene3D" id="1.10.20.10">
    <property type="entry name" value="Histone, subunit A"/>
    <property type="match status" value="1"/>
</dbReference>
<dbReference type="InterPro" id="IPR000164">
    <property type="entry name" value="Histone_H3/CENP-A"/>
</dbReference>
<dbReference type="InterPro" id="IPR009072">
    <property type="entry name" value="Histone-fold"/>
</dbReference>
<dbReference type="PANTHER" id="PTHR45810">
    <property type="entry name" value="HISTONE H3.2"/>
    <property type="match status" value="1"/>
</dbReference>
<organism evidence="7 8">
    <name type="scientific">Anncaliia algerae PRA339</name>
    <dbReference type="NCBI Taxonomy" id="1288291"/>
    <lineage>
        <taxon>Eukaryota</taxon>
        <taxon>Fungi</taxon>
        <taxon>Fungi incertae sedis</taxon>
        <taxon>Microsporidia</taxon>
        <taxon>Tubulinosematoidea</taxon>
        <taxon>Tubulinosematidae</taxon>
        <taxon>Anncaliia</taxon>
    </lineage>
</organism>
<dbReference type="SMART" id="SM00428">
    <property type="entry name" value="H3"/>
    <property type="match status" value="1"/>
</dbReference>
<evidence type="ECO:0000256" key="1">
    <source>
        <dbReference type="ARBA" id="ARBA00004286"/>
    </source>
</evidence>
<evidence type="ECO:0000259" key="6">
    <source>
        <dbReference type="Pfam" id="PF00125"/>
    </source>
</evidence>
<dbReference type="InterPro" id="IPR007125">
    <property type="entry name" value="H2A/H2B/H3"/>
</dbReference>
<dbReference type="PANTHER" id="PTHR45810:SF1">
    <property type="entry name" value="HISTONE H3-LIKE CENTROMERIC PROTEIN A"/>
    <property type="match status" value="1"/>
</dbReference>
<dbReference type="GO" id="GO:0000786">
    <property type="term" value="C:nucleosome"/>
    <property type="evidence" value="ECO:0007669"/>
    <property type="project" value="UniProtKB-KW"/>
</dbReference>
<reference evidence="7 8" key="2">
    <citation type="submission" date="2014-03" db="EMBL/GenBank/DDBJ databases">
        <title>The Genome Sequence of Anncaliia algerae insect isolate PRA339.</title>
        <authorList>
            <consortium name="The Broad Institute Genome Sequencing Platform"/>
            <consortium name="The Broad Institute Genome Sequencing Center for Infectious Disease"/>
            <person name="Cuomo C."/>
            <person name="Becnel J."/>
            <person name="Sanscrainte N."/>
            <person name="Walker B."/>
            <person name="Young S.K."/>
            <person name="Zeng Q."/>
            <person name="Gargeya S."/>
            <person name="Fitzgerald M."/>
            <person name="Haas B."/>
            <person name="Abouelleil A."/>
            <person name="Alvarado L."/>
            <person name="Arachchi H.M."/>
            <person name="Berlin A.M."/>
            <person name="Chapman S.B."/>
            <person name="Dewar J."/>
            <person name="Goldberg J."/>
            <person name="Griggs A."/>
            <person name="Gujja S."/>
            <person name="Hansen M."/>
            <person name="Howarth C."/>
            <person name="Imamovic A."/>
            <person name="Larimer J."/>
            <person name="McCowan C."/>
            <person name="Murphy C."/>
            <person name="Neiman D."/>
            <person name="Pearson M."/>
            <person name="Priest M."/>
            <person name="Roberts A."/>
            <person name="Saif S."/>
            <person name="Shea T."/>
            <person name="Sisk P."/>
            <person name="Sykes S."/>
            <person name="Wortman J."/>
            <person name="Nusbaum C."/>
            <person name="Birren B."/>
        </authorList>
    </citation>
    <scope>NUCLEOTIDE SEQUENCE [LARGE SCALE GENOMIC DNA]</scope>
    <source>
        <strain evidence="7 8">PRA339</strain>
    </source>
</reference>
<gene>
    <name evidence="7" type="ORF">H312_03537</name>
</gene>
<dbReference type="GO" id="GO:0030527">
    <property type="term" value="F:structural constituent of chromatin"/>
    <property type="evidence" value="ECO:0007669"/>
    <property type="project" value="InterPro"/>
</dbReference>
<evidence type="ECO:0000313" key="8">
    <source>
        <dbReference type="Proteomes" id="UP000030655"/>
    </source>
</evidence>
<accession>A0A059EVR0</accession>
<feature type="domain" description="Core Histone H2A/H2B/H3" evidence="6">
    <location>
        <begin position="65"/>
        <end position="148"/>
    </location>
</feature>
<dbReference type="SUPFAM" id="SSF47113">
    <property type="entry name" value="Histone-fold"/>
    <property type="match status" value="1"/>
</dbReference>
<comment type="similarity">
    <text evidence="2">Belongs to the histone H3 family.</text>
</comment>
<dbReference type="GO" id="GO:0003677">
    <property type="term" value="F:DNA binding"/>
    <property type="evidence" value="ECO:0007669"/>
    <property type="project" value="InterPro"/>
</dbReference>
<dbReference type="HOGENOM" id="CLU_078295_3_3_1"/>
<keyword evidence="3" id="KW-0158">Chromosome</keyword>
<dbReference type="VEuPathDB" id="MicrosporidiaDB:H312_03537"/>
<dbReference type="AlphaFoldDB" id="A0A059EVR0"/>
<feature type="compositionally biased region" description="Low complexity" evidence="5">
    <location>
        <begin position="16"/>
        <end position="27"/>
    </location>
</feature>
<proteinExistence type="inferred from homology"/>
<name>A0A059EVR0_9MICR</name>
<dbReference type="EMBL" id="KK365389">
    <property type="protein sequence ID" value="KCZ79078.1"/>
    <property type="molecule type" value="Genomic_DNA"/>
</dbReference>
<dbReference type="OrthoDB" id="842664at2759"/>
<dbReference type="PRINTS" id="PR00622">
    <property type="entry name" value="HISTONEH3"/>
</dbReference>
<protein>
    <recommendedName>
        <fullName evidence="6">Core Histone H2A/H2B/H3 domain-containing protein</fullName>
    </recommendedName>
</protein>
<feature type="compositionally biased region" description="Low complexity" evidence="5">
    <location>
        <begin position="34"/>
        <end position="46"/>
    </location>
</feature>
<keyword evidence="4" id="KW-0238">DNA-binding</keyword>
<dbReference type="GO" id="GO:0046982">
    <property type="term" value="F:protein heterodimerization activity"/>
    <property type="evidence" value="ECO:0007669"/>
    <property type="project" value="InterPro"/>
</dbReference>